<accession>A0A9P6R3T4</accession>
<comment type="caution">
    <text evidence="2">The sequence shown here is derived from an EMBL/GenBank/DDBJ whole genome shotgun (WGS) entry which is preliminary data.</text>
</comment>
<reference evidence="2" key="1">
    <citation type="journal article" date="2020" name="Fungal Divers.">
        <title>Resolving the Mortierellaceae phylogeny through synthesis of multi-gene phylogenetics and phylogenomics.</title>
        <authorList>
            <person name="Vandepol N."/>
            <person name="Liber J."/>
            <person name="Desiro A."/>
            <person name="Na H."/>
            <person name="Kennedy M."/>
            <person name="Barry K."/>
            <person name="Grigoriev I.V."/>
            <person name="Miller A.N."/>
            <person name="O'Donnell K."/>
            <person name="Stajich J.E."/>
            <person name="Bonito G."/>
        </authorList>
    </citation>
    <scope>NUCLEOTIDE SEQUENCE</scope>
    <source>
        <strain evidence="2">REB-010B</strain>
    </source>
</reference>
<proteinExistence type="predicted"/>
<feature type="chain" id="PRO_5040383107" evidence="1">
    <location>
        <begin position="25"/>
        <end position="179"/>
    </location>
</feature>
<evidence type="ECO:0000313" key="2">
    <source>
        <dbReference type="EMBL" id="KAG0311887.1"/>
    </source>
</evidence>
<dbReference type="AlphaFoldDB" id="A0A9P6R3T4"/>
<organism evidence="2 3">
    <name type="scientific">Dissophora globulifera</name>
    <dbReference type="NCBI Taxonomy" id="979702"/>
    <lineage>
        <taxon>Eukaryota</taxon>
        <taxon>Fungi</taxon>
        <taxon>Fungi incertae sedis</taxon>
        <taxon>Mucoromycota</taxon>
        <taxon>Mortierellomycotina</taxon>
        <taxon>Mortierellomycetes</taxon>
        <taxon>Mortierellales</taxon>
        <taxon>Mortierellaceae</taxon>
        <taxon>Dissophora</taxon>
    </lineage>
</organism>
<gene>
    <name evidence="2" type="ORF">BGZ99_009849</name>
</gene>
<feature type="non-terminal residue" evidence="2">
    <location>
        <position position="179"/>
    </location>
</feature>
<evidence type="ECO:0000313" key="3">
    <source>
        <dbReference type="Proteomes" id="UP000738325"/>
    </source>
</evidence>
<dbReference type="EMBL" id="JAAAIP010000869">
    <property type="protein sequence ID" value="KAG0311887.1"/>
    <property type="molecule type" value="Genomic_DNA"/>
</dbReference>
<name>A0A9P6R3T4_9FUNG</name>
<sequence length="179" mass="18456">MFSKSNKFVAPLVTLLVACMAVEAATVGVVPLPQTCRCSLSYGTSASYPGAGGDVTCDTVGNGNGAVVKEGTAVECNIGTQSAYNSFVVECSGLTITDPAGGVHQGDPLCTHTFPDVPMPTACGCVDPSGVNTTAQTQHVCTGFITNMGTMVNDKCVLQFSTFYQAFGNFCTQVYHGTP</sequence>
<protein>
    <submittedName>
        <fullName evidence="2">Uncharacterized protein</fullName>
    </submittedName>
</protein>
<evidence type="ECO:0000256" key="1">
    <source>
        <dbReference type="SAM" id="SignalP"/>
    </source>
</evidence>
<feature type="signal peptide" evidence="1">
    <location>
        <begin position="1"/>
        <end position="24"/>
    </location>
</feature>
<dbReference type="PROSITE" id="PS51257">
    <property type="entry name" value="PROKAR_LIPOPROTEIN"/>
    <property type="match status" value="1"/>
</dbReference>
<dbReference type="Proteomes" id="UP000738325">
    <property type="component" value="Unassembled WGS sequence"/>
</dbReference>
<keyword evidence="1" id="KW-0732">Signal</keyword>
<keyword evidence="3" id="KW-1185">Reference proteome</keyword>